<evidence type="ECO:0000256" key="1">
    <source>
        <dbReference type="SAM" id="Coils"/>
    </source>
</evidence>
<sequence>MSGASENEGYGVVMDDELFLGKVFRNEVNWARMEPLAVRVAGQWKRIDNTVEMFPKEGKIFSRRGLLNAPTDSLWTFTRRPNEQRDLHGPDLLLAEDIVRATPILDLSSISLEMARRRLFNEGVHLPLEFSSVTAVALLSDDLFCDVTLTRSADGFWRSNSLSRPVQLKEMPNGWKSSPDFNGLRVIPAQTIPHAAVIRTVNWCSDQDFIERVIDRFRKFMQGVGDTPYARPSRDAVKYISRALRQADLMPGEDNGIVLDMERLRTDWPILEARLEASEELASLILDLKSTKDKVAAATELAIRHALEEARPSLERQVREETEASFTEVRRQRDELSAEVLNLEQRRARASSDLAELERLCNERREQQKAMSDGLSAVASELRTSLAQSPVQGHPALSFIAERLEGMLTQHDYHGPSLIPPAMPPWGTGMPSCACDEIGYGSLTAVISEEAKRHGIDENALRLTDIFARAGEFVLLCGPQAELTLRAYARCISAGVYRTMALDPSIIGLDDLWRAPGTQTPTAFAHAWQAALGAPDCFHILCMRDIDAAPYRLWLASFQTVLQSASRPTNLLVFATTTGRSDAQADVGSPDDSRSGYLVPVFPGVHEAGAVAALASAVAPVPPPSRLSVAPDTVPTGSAAGDWLTRVVTFDLPPGVLARLARFRNQFIGDDAEHLMTAVQKWGQFLGSRDATSLPSALRDGYTSMTN</sequence>
<gene>
    <name evidence="2" type="ORF">WT56_00150</name>
</gene>
<evidence type="ECO:0000313" key="2">
    <source>
        <dbReference type="EMBL" id="KWF28732.1"/>
    </source>
</evidence>
<keyword evidence="1" id="KW-0175">Coiled coil</keyword>
<name>A0A132EEV4_9BURK</name>
<dbReference type="EMBL" id="LPJR01000034">
    <property type="protein sequence ID" value="KWF28732.1"/>
    <property type="molecule type" value="Genomic_DNA"/>
</dbReference>
<accession>A0A132EEV4</accession>
<organism evidence="2 3">
    <name type="scientific">Burkholderia pseudomultivorans</name>
    <dbReference type="NCBI Taxonomy" id="1207504"/>
    <lineage>
        <taxon>Bacteria</taxon>
        <taxon>Pseudomonadati</taxon>
        <taxon>Pseudomonadota</taxon>
        <taxon>Betaproteobacteria</taxon>
        <taxon>Burkholderiales</taxon>
        <taxon>Burkholderiaceae</taxon>
        <taxon>Burkholderia</taxon>
        <taxon>Burkholderia cepacia complex</taxon>
    </lineage>
</organism>
<dbReference type="Proteomes" id="UP000062912">
    <property type="component" value="Unassembled WGS sequence"/>
</dbReference>
<protein>
    <submittedName>
        <fullName evidence="2">Uncharacterized protein</fullName>
    </submittedName>
</protein>
<comment type="caution">
    <text evidence="2">The sequence shown here is derived from an EMBL/GenBank/DDBJ whole genome shotgun (WGS) entry which is preliminary data.</text>
</comment>
<reference evidence="2 3" key="1">
    <citation type="submission" date="2015-11" db="EMBL/GenBank/DDBJ databases">
        <title>Expanding the genomic diversity of Burkholderia species for the development of highly accurate diagnostics.</title>
        <authorList>
            <person name="Sahl J."/>
            <person name="Keim P."/>
            <person name="Wagner D."/>
        </authorList>
    </citation>
    <scope>NUCLEOTIDE SEQUENCE [LARGE SCALE GENOMIC DNA]</scope>
    <source>
        <strain evidence="2 3">MSMB368WGS</strain>
    </source>
</reference>
<feature type="coiled-coil region" evidence="1">
    <location>
        <begin position="304"/>
        <end position="367"/>
    </location>
</feature>
<evidence type="ECO:0000313" key="3">
    <source>
        <dbReference type="Proteomes" id="UP000062912"/>
    </source>
</evidence>
<dbReference type="AlphaFoldDB" id="A0A132EEV4"/>
<proteinExistence type="predicted"/>